<keyword evidence="5 7" id="KW-1133">Transmembrane helix</keyword>
<feature type="transmembrane region" description="Helical" evidence="7">
    <location>
        <begin position="493"/>
        <end position="514"/>
    </location>
</feature>
<dbReference type="GO" id="GO:0008324">
    <property type="term" value="F:monoatomic cation transmembrane transporter activity"/>
    <property type="evidence" value="ECO:0007669"/>
    <property type="project" value="InterPro"/>
</dbReference>
<evidence type="ECO:0000256" key="5">
    <source>
        <dbReference type="ARBA" id="ARBA00022989"/>
    </source>
</evidence>
<feature type="transmembrane region" description="Helical" evidence="7">
    <location>
        <begin position="173"/>
        <end position="195"/>
    </location>
</feature>
<dbReference type="STRING" id="28181.BEN30_17385"/>
<dbReference type="EMBL" id="MCGG01000084">
    <property type="protein sequence ID" value="OEJ63809.1"/>
    <property type="molecule type" value="Genomic_DNA"/>
</dbReference>
<dbReference type="InterPro" id="IPR051679">
    <property type="entry name" value="DASS-Related_Transporters"/>
</dbReference>
<feature type="transmembrane region" description="Helical" evidence="7">
    <location>
        <begin position="5"/>
        <end position="20"/>
    </location>
</feature>
<keyword evidence="6 7" id="KW-0472">Membrane</keyword>
<evidence type="ECO:0000256" key="6">
    <source>
        <dbReference type="ARBA" id="ARBA00023136"/>
    </source>
</evidence>
<evidence type="ECO:0000313" key="9">
    <source>
        <dbReference type="EMBL" id="OEJ63809.1"/>
    </source>
</evidence>
<dbReference type="PANTHER" id="PTHR43652">
    <property type="entry name" value="BASIC AMINO ACID ANTIPORTER YFCC-RELATED"/>
    <property type="match status" value="1"/>
</dbReference>
<dbReference type="Pfam" id="PF03600">
    <property type="entry name" value="CitMHS"/>
    <property type="match status" value="1"/>
</dbReference>
<organism evidence="9 10">
    <name type="scientific">Magnetovibrio blakemorei</name>
    <dbReference type="NCBI Taxonomy" id="28181"/>
    <lineage>
        <taxon>Bacteria</taxon>
        <taxon>Pseudomonadati</taxon>
        <taxon>Pseudomonadota</taxon>
        <taxon>Alphaproteobacteria</taxon>
        <taxon>Rhodospirillales</taxon>
        <taxon>Magnetovibrionaceae</taxon>
        <taxon>Magnetovibrio</taxon>
    </lineage>
</organism>
<feature type="transmembrane region" description="Helical" evidence="7">
    <location>
        <begin position="520"/>
        <end position="541"/>
    </location>
</feature>
<dbReference type="Pfam" id="PF02080">
    <property type="entry name" value="TrkA_C"/>
    <property type="match status" value="2"/>
</dbReference>
<feature type="transmembrane region" description="Helical" evidence="7">
    <location>
        <begin position="548"/>
        <end position="566"/>
    </location>
</feature>
<evidence type="ECO:0000256" key="2">
    <source>
        <dbReference type="ARBA" id="ARBA00022448"/>
    </source>
</evidence>
<dbReference type="GO" id="GO:0005886">
    <property type="term" value="C:plasma membrane"/>
    <property type="evidence" value="ECO:0007669"/>
    <property type="project" value="TreeGrafter"/>
</dbReference>
<dbReference type="AlphaFoldDB" id="A0A1E5Q2X8"/>
<feature type="transmembrane region" description="Helical" evidence="7">
    <location>
        <begin position="135"/>
        <end position="153"/>
    </location>
</feature>
<feature type="transmembrane region" description="Helical" evidence="7">
    <location>
        <begin position="418"/>
        <end position="451"/>
    </location>
</feature>
<dbReference type="InterPro" id="IPR006037">
    <property type="entry name" value="RCK_C"/>
</dbReference>
<keyword evidence="4" id="KW-0677">Repeat</keyword>
<dbReference type="OrthoDB" id="9809303at2"/>
<comment type="subcellular location">
    <subcellularLocation>
        <location evidence="1">Membrane</location>
        <topology evidence="1">Multi-pass membrane protein</topology>
    </subcellularLocation>
</comment>
<dbReference type="GO" id="GO:0006813">
    <property type="term" value="P:potassium ion transport"/>
    <property type="evidence" value="ECO:0007669"/>
    <property type="project" value="InterPro"/>
</dbReference>
<feature type="transmembrane region" description="Helical" evidence="7">
    <location>
        <begin position="463"/>
        <end position="481"/>
    </location>
</feature>
<evidence type="ECO:0000256" key="4">
    <source>
        <dbReference type="ARBA" id="ARBA00022737"/>
    </source>
</evidence>
<dbReference type="InterPro" id="IPR036721">
    <property type="entry name" value="RCK_C_sf"/>
</dbReference>
<feature type="domain" description="RCK C-terminal" evidence="8">
    <location>
        <begin position="218"/>
        <end position="305"/>
    </location>
</feature>
<evidence type="ECO:0000256" key="1">
    <source>
        <dbReference type="ARBA" id="ARBA00004141"/>
    </source>
</evidence>
<keyword evidence="3 7" id="KW-0812">Transmembrane</keyword>
<dbReference type="InterPro" id="IPR004680">
    <property type="entry name" value="Cit_transptr-like_dom"/>
</dbReference>
<sequence>MSGETLYVFGILAVAIGLFVSDKIRLDIVAVLVILALAIGGILTPKEALSGFGDPVVVLIAALFIVGEGLFYTGIAFTMGDLIVRVAGNREMGLIVVLMVAVGGLSAFMSSTGAVAIFIPVAVRLAIKAGLAPARFLMPMAIGSLIGGMLTLIGTPPNLIVSGQLVKAGLAPFAFFDFTPIGLAILATAIVYMLTIGRHLLPASKPADAIRRDRRTLADLTSSYGADSHMIRVTVHPGSPLIGQTVVQAALRTKYGITVFAFERPGRVRTQVRPIHASTHFAVGDILYAVDSARAAPILATDQNVEILDFNGEQLNVAARDVGLADILLLPNSTLLGQTLTSSRFRQTYDLSVLAVARKGVPMVGSFANVPLDFGDALLVSGSWKQIRALRSQHKDFVVLSLPEELDDQALGRDHAPLALLVVAAMLGLMAFKIVPTVMAALLAAIAMVLLCCVPANRIYKAINWQSLVLIAGMLPMATALEKTGGLRLMVDTMMGLVGDGSPLLVMAALFLLTSALSQVISNTATTVLIAPVAFGIANLMGVAPQPLLMAVALSASSAFATPVASPVNTLVLGPGKYTFSDFVKVGLPLQALVMVVTLLVVPVFFPF</sequence>
<proteinExistence type="predicted"/>
<dbReference type="Proteomes" id="UP000095347">
    <property type="component" value="Unassembled WGS sequence"/>
</dbReference>
<dbReference type="Gene3D" id="3.30.70.1450">
    <property type="entry name" value="Regulator of K+ conductance, C-terminal domain"/>
    <property type="match status" value="2"/>
</dbReference>
<feature type="transmembrane region" description="Helical" evidence="7">
    <location>
        <begin position="56"/>
        <end position="75"/>
    </location>
</feature>
<gene>
    <name evidence="9" type="ORF">BEN30_17385</name>
</gene>
<dbReference type="InterPro" id="IPR031312">
    <property type="entry name" value="Na/sul_symport_CS"/>
</dbReference>
<protein>
    <recommendedName>
        <fullName evidence="8">RCK C-terminal domain-containing protein</fullName>
    </recommendedName>
</protein>
<evidence type="ECO:0000313" key="10">
    <source>
        <dbReference type="Proteomes" id="UP000095347"/>
    </source>
</evidence>
<reference evidence="10" key="1">
    <citation type="submission" date="2016-07" db="EMBL/GenBank/DDBJ databases">
        <authorList>
            <person name="Florea S."/>
            <person name="Webb J.S."/>
            <person name="Jaromczyk J."/>
            <person name="Schardl C.L."/>
        </authorList>
    </citation>
    <scope>NUCLEOTIDE SEQUENCE [LARGE SCALE GENOMIC DNA]</scope>
    <source>
        <strain evidence="10">MV-1</strain>
    </source>
</reference>
<evidence type="ECO:0000256" key="3">
    <source>
        <dbReference type="ARBA" id="ARBA00022692"/>
    </source>
</evidence>
<feature type="transmembrane region" description="Helical" evidence="7">
    <location>
        <begin position="26"/>
        <end position="44"/>
    </location>
</feature>
<feature type="transmembrane region" description="Helical" evidence="7">
    <location>
        <begin position="586"/>
        <end position="606"/>
    </location>
</feature>
<accession>A0A1E5Q2X8</accession>
<dbReference type="SUPFAM" id="SSF116726">
    <property type="entry name" value="TrkA C-terminal domain-like"/>
    <property type="match status" value="2"/>
</dbReference>
<dbReference type="PROSITE" id="PS51202">
    <property type="entry name" value="RCK_C"/>
    <property type="match status" value="2"/>
</dbReference>
<dbReference type="RefSeq" id="WP_069959560.1">
    <property type="nucleotide sequence ID" value="NZ_MCGG01000084.1"/>
</dbReference>
<comment type="caution">
    <text evidence="9">The sequence shown here is derived from an EMBL/GenBank/DDBJ whole genome shotgun (WGS) entry which is preliminary data.</text>
</comment>
<feature type="domain" description="RCK C-terminal" evidence="8">
    <location>
        <begin position="312"/>
        <end position="396"/>
    </location>
</feature>
<keyword evidence="2" id="KW-0813">Transport</keyword>
<dbReference type="PANTHER" id="PTHR43652:SF1">
    <property type="entry name" value="RESPONSE REGULATOR"/>
    <property type="match status" value="1"/>
</dbReference>
<evidence type="ECO:0000259" key="8">
    <source>
        <dbReference type="PROSITE" id="PS51202"/>
    </source>
</evidence>
<name>A0A1E5Q2X8_9PROT</name>
<evidence type="ECO:0000256" key="7">
    <source>
        <dbReference type="SAM" id="Phobius"/>
    </source>
</evidence>
<feature type="transmembrane region" description="Helical" evidence="7">
    <location>
        <begin position="95"/>
        <end position="123"/>
    </location>
</feature>
<keyword evidence="10" id="KW-1185">Reference proteome</keyword>
<dbReference type="PROSITE" id="PS01271">
    <property type="entry name" value="NA_SULFATE"/>
    <property type="match status" value="1"/>
</dbReference>